<dbReference type="InterPro" id="IPR047215">
    <property type="entry name" value="Galactose_mutarotase-like"/>
</dbReference>
<proteinExistence type="inferred from homology"/>
<evidence type="ECO:0000256" key="2">
    <source>
        <dbReference type="ARBA" id="ARBA00006206"/>
    </source>
</evidence>
<dbReference type="GO" id="GO:0030246">
    <property type="term" value="F:carbohydrate binding"/>
    <property type="evidence" value="ECO:0007669"/>
    <property type="project" value="InterPro"/>
</dbReference>
<dbReference type="InterPro" id="IPR015443">
    <property type="entry name" value="Aldose_1-epimerase"/>
</dbReference>
<dbReference type="Gene3D" id="2.70.98.10">
    <property type="match status" value="1"/>
</dbReference>
<dbReference type="InterPro" id="IPR011013">
    <property type="entry name" value="Gal_mutarotase_sf_dom"/>
</dbReference>
<dbReference type="OrthoDB" id="9779408at2"/>
<comment type="catalytic activity">
    <reaction evidence="5">
        <text>alpha-D-glucose = beta-D-glucose</text>
        <dbReference type="Rhea" id="RHEA:10264"/>
        <dbReference type="ChEBI" id="CHEBI:15903"/>
        <dbReference type="ChEBI" id="CHEBI:17925"/>
        <dbReference type="EC" id="5.1.3.3"/>
    </reaction>
</comment>
<feature type="active site" description="Proton donor" evidence="6">
    <location>
        <position position="175"/>
    </location>
</feature>
<comment type="caution">
    <text evidence="9">The sequence shown here is derived from an EMBL/GenBank/DDBJ whole genome shotgun (WGS) entry which is preliminary data.</text>
</comment>
<dbReference type="SUPFAM" id="SSF74650">
    <property type="entry name" value="Galactose mutarotase-like"/>
    <property type="match status" value="1"/>
</dbReference>
<evidence type="ECO:0000256" key="6">
    <source>
        <dbReference type="PIRSR" id="PIRSR005096-1"/>
    </source>
</evidence>
<evidence type="ECO:0000256" key="3">
    <source>
        <dbReference type="ARBA" id="ARBA00023235"/>
    </source>
</evidence>
<sequence>MNITCEHFGTTGEGMPVERFWLTEGAYAVAVLTLGGIIQSVKVPNREGIATDIALGFDSVQDYEAQTCYIGALLGRCANRIARGELSVGGNQFSLAWNDNGVCHLHGGVSGFDRKLWHADISDAGLVLRCTSPDGEEGYPGELQVSVTYQLADGALSLTYRAESTKDTLCNLSNHAYFNLSGHNAGSIGQQQIQVFADTYAVKNLHSVPTGEIQHVQDTPLDLRAPHRFAEHWDDPFGQIQSARGYDHHYFIDGTGMRPFARVYAEDTGIMMEVESDLPGMQLYSGNYLEQLPVGKNGAVYDMRSGFAIETQYAPNAVHCPNFAAPVLRSGEQYAHTTVYRFSNR</sequence>
<dbReference type="GO" id="GO:0006006">
    <property type="term" value="P:glucose metabolic process"/>
    <property type="evidence" value="ECO:0007669"/>
    <property type="project" value="TreeGrafter"/>
</dbReference>
<dbReference type="InterPro" id="IPR014718">
    <property type="entry name" value="GH-type_carb-bd"/>
</dbReference>
<name>A0A252F3P1_9FIRM</name>
<dbReference type="EC" id="5.1.3.3" evidence="5"/>
<dbReference type="PIRSF" id="PIRSF005096">
    <property type="entry name" value="GALM"/>
    <property type="match status" value="1"/>
</dbReference>
<evidence type="ECO:0000256" key="4">
    <source>
        <dbReference type="ARBA" id="ARBA00023277"/>
    </source>
</evidence>
<evidence type="ECO:0000313" key="9">
    <source>
        <dbReference type="EMBL" id="OUM20311.1"/>
    </source>
</evidence>
<evidence type="ECO:0000256" key="8">
    <source>
        <dbReference type="PIRSR" id="PIRSR005096-3"/>
    </source>
</evidence>
<evidence type="ECO:0000313" key="10">
    <source>
        <dbReference type="Proteomes" id="UP000194903"/>
    </source>
</evidence>
<dbReference type="CDD" id="cd09019">
    <property type="entry name" value="galactose_mutarotase_like"/>
    <property type="match status" value="1"/>
</dbReference>
<dbReference type="AlphaFoldDB" id="A0A252F3P1"/>
<dbReference type="PANTHER" id="PTHR10091:SF0">
    <property type="entry name" value="GALACTOSE MUTAROTASE"/>
    <property type="match status" value="1"/>
</dbReference>
<keyword evidence="10" id="KW-1185">Reference proteome</keyword>
<feature type="binding site" evidence="8">
    <location>
        <begin position="175"/>
        <end position="177"/>
    </location>
    <ligand>
        <name>beta-D-galactose</name>
        <dbReference type="ChEBI" id="CHEBI:27667"/>
    </ligand>
</feature>
<protein>
    <recommendedName>
        <fullName evidence="5">Aldose 1-epimerase</fullName>
        <ecNumber evidence="5">5.1.3.3</ecNumber>
    </recommendedName>
</protein>
<dbReference type="PANTHER" id="PTHR10091">
    <property type="entry name" value="ALDOSE-1-EPIMERASE"/>
    <property type="match status" value="1"/>
</dbReference>
<dbReference type="Proteomes" id="UP000194903">
    <property type="component" value="Unassembled WGS sequence"/>
</dbReference>
<dbReference type="Pfam" id="PF01263">
    <property type="entry name" value="Aldose_epim"/>
    <property type="match status" value="1"/>
</dbReference>
<dbReference type="UniPathway" id="UPA00242"/>
<dbReference type="EMBL" id="NHOC01000006">
    <property type="protein sequence ID" value="OUM20311.1"/>
    <property type="molecule type" value="Genomic_DNA"/>
</dbReference>
<reference evidence="9 10" key="1">
    <citation type="submission" date="2017-05" db="EMBL/GenBank/DDBJ databases">
        <title>Butyricicoccus porcorum sp. nov. a butyrate-producing bacterium from the swine intestinal tract.</title>
        <authorList>
            <person name="Trachsel J."/>
            <person name="Humphrey S."/>
            <person name="Allen H.K."/>
        </authorList>
    </citation>
    <scope>NUCLEOTIDE SEQUENCE [LARGE SCALE GENOMIC DNA]</scope>
    <source>
        <strain evidence="9">BB10</strain>
    </source>
</reference>
<feature type="binding site" evidence="7">
    <location>
        <position position="247"/>
    </location>
    <ligand>
        <name>beta-D-galactose</name>
        <dbReference type="ChEBI" id="CHEBI:27667"/>
    </ligand>
</feature>
<comment type="pathway">
    <text evidence="1 5">Carbohydrate metabolism; hexose metabolism.</text>
</comment>
<dbReference type="InterPro" id="IPR008183">
    <property type="entry name" value="Aldose_1/G6P_1-epimerase"/>
</dbReference>
<keyword evidence="4 5" id="KW-0119">Carbohydrate metabolism</keyword>
<accession>A0A252F3P1</accession>
<evidence type="ECO:0000256" key="1">
    <source>
        <dbReference type="ARBA" id="ARBA00005028"/>
    </source>
</evidence>
<dbReference type="GO" id="GO:0004034">
    <property type="term" value="F:aldose 1-epimerase activity"/>
    <property type="evidence" value="ECO:0007669"/>
    <property type="project" value="UniProtKB-EC"/>
</dbReference>
<dbReference type="GO" id="GO:0033499">
    <property type="term" value="P:galactose catabolic process via UDP-galactose, Leloir pathway"/>
    <property type="evidence" value="ECO:0007669"/>
    <property type="project" value="TreeGrafter"/>
</dbReference>
<feature type="binding site" evidence="8">
    <location>
        <begin position="79"/>
        <end position="80"/>
    </location>
    <ligand>
        <name>beta-D-galactose</name>
        <dbReference type="ChEBI" id="CHEBI:27667"/>
    </ligand>
</feature>
<organism evidence="9 10">
    <name type="scientific">Butyricicoccus porcorum</name>
    <dbReference type="NCBI Taxonomy" id="1945634"/>
    <lineage>
        <taxon>Bacteria</taxon>
        <taxon>Bacillati</taxon>
        <taxon>Bacillota</taxon>
        <taxon>Clostridia</taxon>
        <taxon>Eubacteriales</taxon>
        <taxon>Butyricicoccaceae</taxon>
        <taxon>Butyricicoccus</taxon>
    </lineage>
</organism>
<feature type="active site" description="Proton acceptor" evidence="6">
    <location>
        <position position="310"/>
    </location>
</feature>
<dbReference type="RefSeq" id="WP_087019882.1">
    <property type="nucleotide sequence ID" value="NZ_CP178353.1"/>
</dbReference>
<comment type="similarity">
    <text evidence="2 5">Belongs to the aldose epimerase family.</text>
</comment>
<gene>
    <name evidence="9" type="ORF">CBW42_08340</name>
</gene>
<dbReference type="NCBIfam" id="NF008277">
    <property type="entry name" value="PRK11055.1"/>
    <property type="match status" value="1"/>
</dbReference>
<keyword evidence="3 5" id="KW-0413">Isomerase</keyword>
<evidence type="ECO:0000256" key="5">
    <source>
        <dbReference type="PIRNR" id="PIRNR005096"/>
    </source>
</evidence>
<evidence type="ECO:0000256" key="7">
    <source>
        <dbReference type="PIRSR" id="PIRSR005096-2"/>
    </source>
</evidence>